<keyword evidence="1" id="KW-0472">Membrane</keyword>
<reference evidence="2 3" key="1">
    <citation type="submission" date="2019-04" db="EMBL/GenBank/DDBJ databases">
        <title>Herbidospora sp. NEAU-GS14.nov., a novel actinomycete isolated from soil.</title>
        <authorList>
            <person name="Han L."/>
        </authorList>
    </citation>
    <scope>NUCLEOTIDE SEQUENCE [LARGE SCALE GENOMIC DNA]</scope>
    <source>
        <strain evidence="2 3">NEAU-GS14</strain>
    </source>
</reference>
<proteinExistence type="predicted"/>
<organism evidence="2 3">
    <name type="scientific">Herbidospora galbida</name>
    <dbReference type="NCBI Taxonomy" id="2575442"/>
    <lineage>
        <taxon>Bacteria</taxon>
        <taxon>Bacillati</taxon>
        <taxon>Actinomycetota</taxon>
        <taxon>Actinomycetes</taxon>
        <taxon>Streptosporangiales</taxon>
        <taxon>Streptosporangiaceae</taxon>
        <taxon>Herbidospora</taxon>
    </lineage>
</organism>
<protein>
    <submittedName>
        <fullName evidence="2">Uncharacterized protein</fullName>
    </submittedName>
</protein>
<feature type="transmembrane region" description="Helical" evidence="1">
    <location>
        <begin position="108"/>
        <end position="133"/>
    </location>
</feature>
<evidence type="ECO:0000313" key="2">
    <source>
        <dbReference type="EMBL" id="TKK78831.1"/>
    </source>
</evidence>
<feature type="transmembrane region" description="Helical" evidence="1">
    <location>
        <begin position="12"/>
        <end position="31"/>
    </location>
</feature>
<accession>A0A4U3LS86</accession>
<keyword evidence="1" id="KW-0812">Transmembrane</keyword>
<dbReference type="AlphaFoldDB" id="A0A4U3LS86"/>
<dbReference type="Proteomes" id="UP000308705">
    <property type="component" value="Unassembled WGS sequence"/>
</dbReference>
<dbReference type="EMBL" id="SZQA01000066">
    <property type="protein sequence ID" value="TKK78831.1"/>
    <property type="molecule type" value="Genomic_DNA"/>
</dbReference>
<keyword evidence="3" id="KW-1185">Reference proteome</keyword>
<dbReference type="RefSeq" id="WP_137251685.1">
    <property type="nucleotide sequence ID" value="NZ_SZQA01000066.1"/>
</dbReference>
<gene>
    <name evidence="2" type="ORF">FDA94_37000</name>
</gene>
<evidence type="ECO:0000256" key="1">
    <source>
        <dbReference type="SAM" id="Phobius"/>
    </source>
</evidence>
<dbReference type="OrthoDB" id="3526581at2"/>
<evidence type="ECO:0000313" key="3">
    <source>
        <dbReference type="Proteomes" id="UP000308705"/>
    </source>
</evidence>
<keyword evidence="1" id="KW-1133">Transmembrane helix</keyword>
<feature type="transmembrane region" description="Helical" evidence="1">
    <location>
        <begin position="140"/>
        <end position="162"/>
    </location>
</feature>
<sequence>MSKTPGPGPIGKIVLILCWLAVCGLSIYGSVPSLLLATGQEGTPGTLTVTSCVTLGQGRYDCDGVFTPASGGPSIAVHASPDSETGEVTPAQLTPEGDRAVPTGTKGVLAALSLAGVGLGGLGFLPYVLMYWARLPGRRVAAIAGAILSVGGLTLAIVGVGASL</sequence>
<name>A0A4U3LS86_9ACTN</name>
<comment type="caution">
    <text evidence="2">The sequence shown here is derived from an EMBL/GenBank/DDBJ whole genome shotgun (WGS) entry which is preliminary data.</text>
</comment>